<protein>
    <submittedName>
        <fullName evidence="1">Uncharacterized protein</fullName>
    </submittedName>
</protein>
<gene>
    <name evidence="1" type="ORF">ACFPQ6_13275</name>
</gene>
<proteinExistence type="predicted"/>
<evidence type="ECO:0000313" key="1">
    <source>
        <dbReference type="EMBL" id="MFC5849280.1"/>
    </source>
</evidence>
<comment type="caution">
    <text evidence="1">The sequence shown here is derived from an EMBL/GenBank/DDBJ whole genome shotgun (WGS) entry which is preliminary data.</text>
</comment>
<name>A0ABW1DMB3_9DEIO</name>
<dbReference type="RefSeq" id="WP_014682946.1">
    <property type="nucleotide sequence ID" value="NZ_JBHSOH010000017.1"/>
</dbReference>
<dbReference type="Proteomes" id="UP001595979">
    <property type="component" value="Unassembled WGS sequence"/>
</dbReference>
<accession>A0ABW1DMB3</accession>
<evidence type="ECO:0000313" key="2">
    <source>
        <dbReference type="Proteomes" id="UP001595979"/>
    </source>
</evidence>
<organism evidence="1 2">
    <name type="scientific">Deinococcus petrolearius</name>
    <dbReference type="NCBI Taxonomy" id="1751295"/>
    <lineage>
        <taxon>Bacteria</taxon>
        <taxon>Thermotogati</taxon>
        <taxon>Deinococcota</taxon>
        <taxon>Deinococci</taxon>
        <taxon>Deinococcales</taxon>
        <taxon>Deinococcaceae</taxon>
        <taxon>Deinococcus</taxon>
    </lineage>
</organism>
<sequence length="144" mass="16590">MTYELTHHKPRMLASFVNHLIGVLDDPDEAQAAVQGILEQESLREQDVELLVGRVGELRLDFTGERHGLLARLRREVQGLTDEYSYVRRYELELARGHLVLLVATRHEEQARRICHLLRGHGGHFIHYYGPLIVESFCPDPEAE</sequence>
<reference evidence="2" key="1">
    <citation type="journal article" date="2019" name="Int. J. Syst. Evol. Microbiol.">
        <title>The Global Catalogue of Microorganisms (GCM) 10K type strain sequencing project: providing services to taxonomists for standard genome sequencing and annotation.</title>
        <authorList>
            <consortium name="The Broad Institute Genomics Platform"/>
            <consortium name="The Broad Institute Genome Sequencing Center for Infectious Disease"/>
            <person name="Wu L."/>
            <person name="Ma J."/>
        </authorList>
    </citation>
    <scope>NUCLEOTIDE SEQUENCE [LARGE SCALE GENOMIC DNA]</scope>
    <source>
        <strain evidence="2">CGMCC 1.15053</strain>
    </source>
</reference>
<dbReference type="EMBL" id="JBHSOH010000017">
    <property type="protein sequence ID" value="MFC5849280.1"/>
    <property type="molecule type" value="Genomic_DNA"/>
</dbReference>
<keyword evidence="2" id="KW-1185">Reference proteome</keyword>